<proteinExistence type="predicted"/>
<sequence length="216" mass="23823">MAADEENRERRERAYRLVGQIIDGIVSQACARHYFAPTQEHQFTSKIADRIESELDNLTVSGMRVSVHAQDFPDKGRGSWEKESGADVYISVVMNAPDHTVNKGMTIQSKWDDSTDRAGLAEQVGKMRKRTKSSYVWVYGPSSIMVVPSSDVHGGKLDFSHAMTVGKLIADALRCREADPRLGRNLSMPIPQGLTAMMEQLTVPNGLSLTLTDGVA</sequence>
<comment type="caution">
    <text evidence="1">The sequence shown here is derived from an EMBL/GenBank/DDBJ whole genome shotgun (WGS) entry which is preliminary data.</text>
</comment>
<gene>
    <name evidence="1" type="ORF">TSA1_26285</name>
</gene>
<dbReference type="EMBL" id="LFJC01000003">
    <property type="protein sequence ID" value="PIT03890.1"/>
    <property type="molecule type" value="Genomic_DNA"/>
</dbReference>
<dbReference type="AlphaFoldDB" id="A0A2M6UGZ8"/>
<reference evidence="1 2" key="1">
    <citation type="submission" date="2015-06" db="EMBL/GenBank/DDBJ databases">
        <title>Comparative genome analysis of nirS-carrying Bradyrhizobium sp. strains.</title>
        <authorList>
            <person name="Ishii S."/>
            <person name="Jang J."/>
            <person name="Nishizawa T."/>
            <person name="Senoo K."/>
        </authorList>
    </citation>
    <scope>NUCLEOTIDE SEQUENCE [LARGE SCALE GENOMIC DNA]</scope>
    <source>
        <strain evidence="1 2">TSA1</strain>
    </source>
</reference>
<accession>A0A2M6UGZ8</accession>
<protein>
    <submittedName>
        <fullName evidence="1">Uncharacterized protein</fullName>
    </submittedName>
</protein>
<evidence type="ECO:0000313" key="1">
    <source>
        <dbReference type="EMBL" id="PIT03890.1"/>
    </source>
</evidence>
<organism evidence="1 2">
    <name type="scientific">Bradyrhizobium nitroreducens</name>
    <dbReference type="NCBI Taxonomy" id="709803"/>
    <lineage>
        <taxon>Bacteria</taxon>
        <taxon>Pseudomonadati</taxon>
        <taxon>Pseudomonadota</taxon>
        <taxon>Alphaproteobacteria</taxon>
        <taxon>Hyphomicrobiales</taxon>
        <taxon>Nitrobacteraceae</taxon>
        <taxon>Bradyrhizobium</taxon>
    </lineage>
</organism>
<evidence type="ECO:0000313" key="2">
    <source>
        <dbReference type="Proteomes" id="UP000228930"/>
    </source>
</evidence>
<keyword evidence="2" id="KW-1185">Reference proteome</keyword>
<name>A0A2M6UGZ8_9BRAD</name>
<dbReference type="Proteomes" id="UP000228930">
    <property type="component" value="Unassembled WGS sequence"/>
</dbReference>
<dbReference type="RefSeq" id="WP_100179017.1">
    <property type="nucleotide sequence ID" value="NZ_LFJC01000003.1"/>
</dbReference>